<evidence type="ECO:0000313" key="2">
    <source>
        <dbReference type="EMBL" id="CAA9375021.1"/>
    </source>
</evidence>
<feature type="non-terminal residue" evidence="2">
    <location>
        <position position="207"/>
    </location>
</feature>
<reference evidence="2" key="1">
    <citation type="submission" date="2020-02" db="EMBL/GenBank/DDBJ databases">
        <authorList>
            <person name="Meier V. D."/>
        </authorList>
    </citation>
    <scope>NUCLEOTIDE SEQUENCE</scope>
    <source>
        <strain evidence="2">AVDCRST_MAG75</strain>
    </source>
</reference>
<proteinExistence type="predicted"/>
<name>A0A6J4N5U8_9ACTN</name>
<dbReference type="EMBL" id="CADCUO010000031">
    <property type="protein sequence ID" value="CAA9375021.1"/>
    <property type="molecule type" value="Genomic_DNA"/>
</dbReference>
<feature type="region of interest" description="Disordered" evidence="1">
    <location>
        <begin position="188"/>
        <end position="207"/>
    </location>
</feature>
<organism evidence="2">
    <name type="scientific">uncultured Propionibacteriaceae bacterium</name>
    <dbReference type="NCBI Taxonomy" id="257457"/>
    <lineage>
        <taxon>Bacteria</taxon>
        <taxon>Bacillati</taxon>
        <taxon>Actinomycetota</taxon>
        <taxon>Actinomycetes</taxon>
        <taxon>Propionibacteriales</taxon>
        <taxon>Propionibacteriaceae</taxon>
        <taxon>environmental samples</taxon>
    </lineage>
</organism>
<feature type="compositionally biased region" description="Basic and acidic residues" evidence="1">
    <location>
        <begin position="91"/>
        <end position="106"/>
    </location>
</feature>
<sequence length="207" mass="21263">GSYPVGAPPDSEGPPVGVLQQAEVRQGAGAGPGGVAPAAGAPSNGEQRGEGGAMEYGEPHPQGARSDGRGSPDRMQLVHGLRLLGVSPSRSAREQASRDQHLADVRRLHRHRAGGDRLRGRHDADTTGGDRRDGRSAAAGHERRRAGRADRDGGAGEPAVPAQLGARADKSGVQGFLRAEVGWRVGGVGAAERGERDAPTHSRSSGL</sequence>
<feature type="region of interest" description="Disordered" evidence="1">
    <location>
        <begin position="1"/>
        <end position="171"/>
    </location>
</feature>
<protein>
    <submittedName>
        <fullName evidence="2">Transposase</fullName>
    </submittedName>
</protein>
<feature type="non-terminal residue" evidence="2">
    <location>
        <position position="1"/>
    </location>
</feature>
<accession>A0A6J4N5U8</accession>
<gene>
    <name evidence="2" type="ORF">AVDCRST_MAG75-450</name>
</gene>
<evidence type="ECO:0000256" key="1">
    <source>
        <dbReference type="SAM" id="MobiDB-lite"/>
    </source>
</evidence>
<feature type="compositionally biased region" description="Basic and acidic residues" evidence="1">
    <location>
        <begin position="113"/>
        <end position="135"/>
    </location>
</feature>
<dbReference type="AlphaFoldDB" id="A0A6J4N5U8"/>